<proteinExistence type="predicted"/>
<evidence type="ECO:0000313" key="2">
    <source>
        <dbReference type="Proteomes" id="UP000706525"/>
    </source>
</evidence>
<reference evidence="1 2" key="1">
    <citation type="submission" date="2021-08" db="EMBL/GenBank/DDBJ databases">
        <authorList>
            <person name="Peeters C."/>
        </authorList>
    </citation>
    <scope>NUCLEOTIDE SEQUENCE [LARGE SCALE GENOMIC DNA]</scope>
    <source>
        <strain evidence="1 2">LMG 32289</strain>
    </source>
</reference>
<accession>A0ABM8XZY3</accession>
<dbReference type="Proteomes" id="UP000706525">
    <property type="component" value="Unassembled WGS sequence"/>
</dbReference>
<evidence type="ECO:0000313" key="1">
    <source>
        <dbReference type="EMBL" id="CAG9185906.1"/>
    </source>
</evidence>
<sequence>MSNQSLLGYLDVSVKDSQLRSEAAMKQAATTGETIDFLAAQESLGDTQIKTSMYSGMLKALHDMQMKIVSSIN</sequence>
<gene>
    <name evidence="1" type="ORF">LMG32289_06154</name>
</gene>
<name>A0ABM8XZY3_9BURK</name>
<protein>
    <submittedName>
        <fullName evidence="1">Uncharacterized protein</fullName>
    </submittedName>
</protein>
<organism evidence="1 2">
    <name type="scientific">Cupriavidus pampae</name>
    <dbReference type="NCBI Taxonomy" id="659251"/>
    <lineage>
        <taxon>Bacteria</taxon>
        <taxon>Pseudomonadati</taxon>
        <taxon>Pseudomonadota</taxon>
        <taxon>Betaproteobacteria</taxon>
        <taxon>Burkholderiales</taxon>
        <taxon>Burkholderiaceae</taxon>
        <taxon>Cupriavidus</taxon>
    </lineage>
</organism>
<keyword evidence="2" id="KW-1185">Reference proteome</keyword>
<dbReference type="RefSeq" id="WP_223995226.1">
    <property type="nucleotide sequence ID" value="NZ_CAJZAG010000016.1"/>
</dbReference>
<comment type="caution">
    <text evidence="1">The sequence shown here is derived from an EMBL/GenBank/DDBJ whole genome shotgun (WGS) entry which is preliminary data.</text>
</comment>
<dbReference type="EMBL" id="CAJZAG010000016">
    <property type="protein sequence ID" value="CAG9185906.1"/>
    <property type="molecule type" value="Genomic_DNA"/>
</dbReference>